<dbReference type="PANTHER" id="PTHR47186">
    <property type="entry name" value="LEUCINE-RICH REPEAT-CONTAINING PROTEIN 57"/>
    <property type="match status" value="1"/>
</dbReference>
<protein>
    <recommendedName>
        <fullName evidence="3">NB-ARC domain-containing protein</fullName>
    </recommendedName>
</protein>
<dbReference type="PANTHER" id="PTHR47186:SF13">
    <property type="entry name" value="DISEASE RESISTANCE PROTEIN RGA3"/>
    <property type="match status" value="1"/>
</dbReference>
<dbReference type="Gene3D" id="3.80.10.10">
    <property type="entry name" value="Ribonuclease Inhibitor"/>
    <property type="match status" value="1"/>
</dbReference>
<comment type="caution">
    <text evidence="1">The sequence shown here is derived from an EMBL/GenBank/DDBJ whole genome shotgun (WGS) entry which is preliminary data.</text>
</comment>
<sequence length="234" mass="25488">MADAILSGVAVEIIKKLGSGVLQDTRLGGVSKRSLGNSGGQFQRSKLCFLMQSRSIRRVIKSKNGDLGISGCVSLTHMPRGIGQLTSLEYLTTFVLAKDNGVSKHSGGLSELRYLNNLRRHLEISNLQSCPNLTSMPLIPSVQRLVLINASKKSLEDILKMKISVSQSTSSSISLSPLKILYIEGIEDLEVLPEDLWHLTSLEVLSSRLVRSSIYLMMCSGNPLEASSGFNLQI</sequence>
<reference evidence="1 2" key="1">
    <citation type="journal article" date="2020" name="Mol. Plant">
        <title>The Chromosome-Based Rubber Tree Genome Provides New Insights into Spurge Genome Evolution and Rubber Biosynthesis.</title>
        <authorList>
            <person name="Liu J."/>
            <person name="Shi C."/>
            <person name="Shi C.C."/>
            <person name="Li W."/>
            <person name="Zhang Q.J."/>
            <person name="Zhang Y."/>
            <person name="Li K."/>
            <person name="Lu H.F."/>
            <person name="Shi C."/>
            <person name="Zhu S.T."/>
            <person name="Xiao Z.Y."/>
            <person name="Nan H."/>
            <person name="Yue Y."/>
            <person name="Zhu X.G."/>
            <person name="Wu Y."/>
            <person name="Hong X.N."/>
            <person name="Fan G.Y."/>
            <person name="Tong Y."/>
            <person name="Zhang D."/>
            <person name="Mao C.L."/>
            <person name="Liu Y.L."/>
            <person name="Hao S.J."/>
            <person name="Liu W.Q."/>
            <person name="Lv M.Q."/>
            <person name="Zhang H.B."/>
            <person name="Liu Y."/>
            <person name="Hu-Tang G.R."/>
            <person name="Wang J.P."/>
            <person name="Wang J.H."/>
            <person name="Sun Y.H."/>
            <person name="Ni S.B."/>
            <person name="Chen W.B."/>
            <person name="Zhang X.C."/>
            <person name="Jiao Y.N."/>
            <person name="Eichler E.E."/>
            <person name="Li G.H."/>
            <person name="Liu X."/>
            <person name="Gao L.Z."/>
        </authorList>
    </citation>
    <scope>NUCLEOTIDE SEQUENCE [LARGE SCALE GENOMIC DNA]</scope>
    <source>
        <strain evidence="2">cv. GT1</strain>
        <tissue evidence="1">Leaf</tissue>
    </source>
</reference>
<dbReference type="SUPFAM" id="SSF52058">
    <property type="entry name" value="L domain-like"/>
    <property type="match status" value="1"/>
</dbReference>
<dbReference type="EMBL" id="JAAGAX010000003">
    <property type="protein sequence ID" value="KAF2319459.1"/>
    <property type="molecule type" value="Genomic_DNA"/>
</dbReference>
<evidence type="ECO:0008006" key="3">
    <source>
        <dbReference type="Google" id="ProtNLM"/>
    </source>
</evidence>
<keyword evidence="2" id="KW-1185">Reference proteome</keyword>
<dbReference type="Proteomes" id="UP000467840">
    <property type="component" value="Chromosome 10"/>
</dbReference>
<organism evidence="1 2">
    <name type="scientific">Hevea brasiliensis</name>
    <name type="common">Para rubber tree</name>
    <name type="synonym">Siphonia brasiliensis</name>
    <dbReference type="NCBI Taxonomy" id="3981"/>
    <lineage>
        <taxon>Eukaryota</taxon>
        <taxon>Viridiplantae</taxon>
        <taxon>Streptophyta</taxon>
        <taxon>Embryophyta</taxon>
        <taxon>Tracheophyta</taxon>
        <taxon>Spermatophyta</taxon>
        <taxon>Magnoliopsida</taxon>
        <taxon>eudicotyledons</taxon>
        <taxon>Gunneridae</taxon>
        <taxon>Pentapetalae</taxon>
        <taxon>rosids</taxon>
        <taxon>fabids</taxon>
        <taxon>Malpighiales</taxon>
        <taxon>Euphorbiaceae</taxon>
        <taxon>Crotonoideae</taxon>
        <taxon>Micrandreae</taxon>
        <taxon>Hevea</taxon>
    </lineage>
</organism>
<evidence type="ECO:0000313" key="2">
    <source>
        <dbReference type="Proteomes" id="UP000467840"/>
    </source>
</evidence>
<evidence type="ECO:0000313" key="1">
    <source>
        <dbReference type="EMBL" id="KAF2319459.1"/>
    </source>
</evidence>
<accession>A0A6A6N5L3</accession>
<proteinExistence type="predicted"/>
<name>A0A6A6N5L3_HEVBR</name>
<dbReference type="InterPro" id="IPR032675">
    <property type="entry name" value="LRR_dom_sf"/>
</dbReference>
<dbReference type="AlphaFoldDB" id="A0A6A6N5L3"/>
<gene>
    <name evidence="1" type="ORF">GH714_016040</name>
</gene>